<evidence type="ECO:0000313" key="1">
    <source>
        <dbReference type="EMBL" id="CQD10296.1"/>
    </source>
</evidence>
<organism evidence="1 2">
    <name type="scientific">Mycolicibacterium conceptionense</name>
    <dbReference type="NCBI Taxonomy" id="451644"/>
    <lineage>
        <taxon>Bacteria</taxon>
        <taxon>Bacillati</taxon>
        <taxon>Actinomycetota</taxon>
        <taxon>Actinomycetes</taxon>
        <taxon>Mycobacteriales</taxon>
        <taxon>Mycobacteriaceae</taxon>
        <taxon>Mycolicibacterium</taxon>
    </lineage>
</organism>
<name>A0A0U1D8J5_9MYCO</name>
<evidence type="ECO:0000313" key="2">
    <source>
        <dbReference type="Proteomes" id="UP000182227"/>
    </source>
</evidence>
<reference evidence="1 2" key="1">
    <citation type="submission" date="2015-03" db="EMBL/GenBank/DDBJ databases">
        <authorList>
            <person name="Murphy D."/>
        </authorList>
    </citation>
    <scope>NUCLEOTIDE SEQUENCE [LARGE SCALE GENOMIC DNA]</scope>
    <source>
        <strain evidence="1 2">D16</strain>
    </source>
</reference>
<proteinExistence type="predicted"/>
<gene>
    <name evidence="1" type="ORF">BN970_02025</name>
</gene>
<dbReference type="EMBL" id="CTEF01000001">
    <property type="protein sequence ID" value="CQD10296.1"/>
    <property type="molecule type" value="Genomic_DNA"/>
</dbReference>
<protein>
    <submittedName>
        <fullName evidence="1">Uncharacterized protein</fullName>
    </submittedName>
</protein>
<dbReference type="AlphaFoldDB" id="A0A0U1D8J5"/>
<accession>A0A0U1D8J5</accession>
<dbReference type="Proteomes" id="UP000182227">
    <property type="component" value="Unassembled WGS sequence"/>
</dbReference>
<sequence>MDVVASPLNSTGSALSSSHTLRMVCSVKVSMSSVRTARRYLVTNTRWACSKETLWRARR</sequence>